<gene>
    <name evidence="2" type="primary">UCKL1</name>
    <name evidence="2" type="ORF">EC973_006645</name>
</gene>
<dbReference type="PANTHER" id="PTHR10285">
    <property type="entry name" value="URIDINE KINASE"/>
    <property type="match status" value="1"/>
</dbReference>
<evidence type="ECO:0000313" key="2">
    <source>
        <dbReference type="EMBL" id="KAF7728130.1"/>
    </source>
</evidence>
<dbReference type="EMBL" id="JABAYA010000043">
    <property type="protein sequence ID" value="KAF7728130.1"/>
    <property type="molecule type" value="Genomic_DNA"/>
</dbReference>
<protein>
    <submittedName>
        <fullName evidence="2">Uridine-cytidine kinase-like 1</fullName>
    </submittedName>
</protein>
<accession>A0A8H7BVR7</accession>
<dbReference type="GO" id="GO:0005524">
    <property type="term" value="F:ATP binding"/>
    <property type="evidence" value="ECO:0007669"/>
    <property type="project" value="InterPro"/>
</dbReference>
<dbReference type="InterPro" id="IPR006083">
    <property type="entry name" value="PRK/URK"/>
</dbReference>
<dbReference type="InterPro" id="IPR027417">
    <property type="entry name" value="P-loop_NTPase"/>
</dbReference>
<dbReference type="Proteomes" id="UP000605846">
    <property type="component" value="Unassembled WGS sequence"/>
</dbReference>
<comment type="caution">
    <text evidence="2">The sequence shown here is derived from an EMBL/GenBank/DDBJ whole genome shotgun (WGS) entry which is preliminary data.</text>
</comment>
<evidence type="ECO:0000313" key="3">
    <source>
        <dbReference type="Proteomes" id="UP000605846"/>
    </source>
</evidence>
<feature type="domain" description="Phosphoribulokinase/uridine kinase" evidence="1">
    <location>
        <begin position="3"/>
        <end position="178"/>
    </location>
</feature>
<keyword evidence="2" id="KW-0808">Transferase</keyword>
<keyword evidence="2" id="KW-0418">Kinase</keyword>
<reference evidence="2" key="1">
    <citation type="submission" date="2020-01" db="EMBL/GenBank/DDBJ databases">
        <title>Genome Sequencing of Three Apophysomyces-Like Fungal Strains Confirms a Novel Fungal Genus in the Mucoromycota with divergent Burkholderia-like Endosymbiotic Bacteria.</title>
        <authorList>
            <person name="Stajich J.E."/>
            <person name="Macias A.M."/>
            <person name="Carter-House D."/>
            <person name="Lovett B."/>
            <person name="Kasson L.R."/>
            <person name="Berry K."/>
            <person name="Grigoriev I."/>
            <person name="Chang Y."/>
            <person name="Spatafora J."/>
            <person name="Kasson M.T."/>
        </authorList>
    </citation>
    <scope>NUCLEOTIDE SEQUENCE</scope>
    <source>
        <strain evidence="2">NRRL A-21654</strain>
    </source>
</reference>
<keyword evidence="3" id="KW-1185">Reference proteome</keyword>
<dbReference type="AlphaFoldDB" id="A0A8H7BVR7"/>
<organism evidence="2 3">
    <name type="scientific">Apophysomyces ossiformis</name>
    <dbReference type="NCBI Taxonomy" id="679940"/>
    <lineage>
        <taxon>Eukaryota</taxon>
        <taxon>Fungi</taxon>
        <taxon>Fungi incertae sedis</taxon>
        <taxon>Mucoromycota</taxon>
        <taxon>Mucoromycotina</taxon>
        <taxon>Mucoromycetes</taxon>
        <taxon>Mucorales</taxon>
        <taxon>Mucorineae</taxon>
        <taxon>Mucoraceae</taxon>
        <taxon>Apophysomyces</taxon>
    </lineage>
</organism>
<dbReference type="Gene3D" id="3.40.50.300">
    <property type="entry name" value="P-loop containing nucleotide triphosphate hydrolases"/>
    <property type="match status" value="1"/>
</dbReference>
<dbReference type="OrthoDB" id="738517at2759"/>
<name>A0A8H7BVR7_9FUNG</name>
<dbReference type="Pfam" id="PF00485">
    <property type="entry name" value="PRK"/>
    <property type="match status" value="1"/>
</dbReference>
<dbReference type="SUPFAM" id="SSF52540">
    <property type="entry name" value="P-loop containing nucleoside triphosphate hydrolases"/>
    <property type="match status" value="1"/>
</dbReference>
<dbReference type="GO" id="GO:0016301">
    <property type="term" value="F:kinase activity"/>
    <property type="evidence" value="ECO:0007669"/>
    <property type="project" value="UniProtKB-KW"/>
</dbReference>
<sequence length="240" mass="26777">MLVGVAGGPDAGKRDVCHLLMNRLSDTYAAKVAMVSLTDFYLELSTEERALYEQGKLNLDHPNRYDFQLLEDVLRSLLAGKPTSIPTIDPVDVIIVEGTLVLYPKSLRELMFMKVFVDVDSDQRLTRRVRKSKSRNGKVMSIKELLAEYVEFVKPTFDDFIMPSKKFADIIVPRGVENTAALSVMASHLEDHLRTRSSAVTRTGEEDDTDSVASAVSRNAFRSTDLLATTAVSAYKEIPE</sequence>
<proteinExistence type="predicted"/>
<evidence type="ECO:0000259" key="1">
    <source>
        <dbReference type="Pfam" id="PF00485"/>
    </source>
</evidence>